<sequence>MENSHLSGEEIVPVSQGESSLQVSGKIHLLSQNSDELLLEEKDDTLSNDDASVSDFEKKRT</sequence>
<evidence type="ECO:0000256" key="1">
    <source>
        <dbReference type="SAM" id="MobiDB-lite"/>
    </source>
</evidence>
<dbReference type="SMR" id="A0A3P6AZC2"/>
<organism evidence="2">
    <name type="scientific">Brassica campestris</name>
    <name type="common">Field mustard</name>
    <dbReference type="NCBI Taxonomy" id="3711"/>
    <lineage>
        <taxon>Eukaryota</taxon>
        <taxon>Viridiplantae</taxon>
        <taxon>Streptophyta</taxon>
        <taxon>Embryophyta</taxon>
        <taxon>Tracheophyta</taxon>
        <taxon>Spermatophyta</taxon>
        <taxon>Magnoliopsida</taxon>
        <taxon>eudicotyledons</taxon>
        <taxon>Gunneridae</taxon>
        <taxon>Pentapetalae</taxon>
        <taxon>rosids</taxon>
        <taxon>malvids</taxon>
        <taxon>Brassicales</taxon>
        <taxon>Brassicaceae</taxon>
        <taxon>Brassiceae</taxon>
        <taxon>Brassica</taxon>
    </lineage>
</organism>
<gene>
    <name evidence="2" type="ORF">BRAA02T08758Z</name>
</gene>
<accession>A0A3P6AZC2</accession>
<dbReference type="AlphaFoldDB" id="A0A3P6AZC2"/>
<protein>
    <submittedName>
        <fullName evidence="2">Uncharacterized protein</fullName>
    </submittedName>
</protein>
<evidence type="ECO:0000313" key="2">
    <source>
        <dbReference type="EMBL" id="VDC92304.1"/>
    </source>
</evidence>
<feature type="region of interest" description="Disordered" evidence="1">
    <location>
        <begin position="1"/>
        <end position="23"/>
    </location>
</feature>
<dbReference type="EMBL" id="LR031573">
    <property type="protein sequence ID" value="VDC92304.1"/>
    <property type="molecule type" value="Genomic_DNA"/>
</dbReference>
<reference evidence="2" key="1">
    <citation type="submission" date="2018-11" db="EMBL/GenBank/DDBJ databases">
        <authorList>
            <consortium name="Genoscope - CEA"/>
            <person name="William W."/>
        </authorList>
    </citation>
    <scope>NUCLEOTIDE SEQUENCE</scope>
</reference>
<proteinExistence type="predicted"/>
<name>A0A3P6AZC2_BRACM</name>
<feature type="region of interest" description="Disordered" evidence="1">
    <location>
        <begin position="39"/>
        <end position="61"/>
    </location>
</feature>